<dbReference type="OrthoDB" id="3873975at2"/>
<organism evidence="3 4">
    <name type="scientific">Nocardioides guangzhouensis</name>
    <dbReference type="NCBI Taxonomy" id="2497878"/>
    <lineage>
        <taxon>Bacteria</taxon>
        <taxon>Bacillati</taxon>
        <taxon>Actinomycetota</taxon>
        <taxon>Actinomycetes</taxon>
        <taxon>Propionibacteriales</taxon>
        <taxon>Nocardioidaceae</taxon>
        <taxon>Nocardioides</taxon>
    </lineage>
</organism>
<keyword evidence="4" id="KW-1185">Reference proteome</keyword>
<dbReference type="SUPFAM" id="SSF52402">
    <property type="entry name" value="Adenine nucleotide alpha hydrolases-like"/>
    <property type="match status" value="1"/>
</dbReference>
<dbReference type="InterPro" id="IPR006015">
    <property type="entry name" value="Universal_stress_UspA"/>
</dbReference>
<evidence type="ECO:0000259" key="2">
    <source>
        <dbReference type="Pfam" id="PF00582"/>
    </source>
</evidence>
<feature type="domain" description="UspA" evidence="2">
    <location>
        <begin position="10"/>
        <end position="139"/>
    </location>
</feature>
<dbReference type="InterPro" id="IPR006016">
    <property type="entry name" value="UspA"/>
</dbReference>
<dbReference type="CDD" id="cd00293">
    <property type="entry name" value="USP-like"/>
    <property type="match status" value="1"/>
</dbReference>
<dbReference type="RefSeq" id="WP_134720445.1">
    <property type="nucleotide sequence ID" value="NZ_SDKM01000043.1"/>
</dbReference>
<dbReference type="Gene3D" id="3.40.50.620">
    <property type="entry name" value="HUPs"/>
    <property type="match status" value="1"/>
</dbReference>
<comment type="caution">
    <text evidence="3">The sequence shown here is derived from an EMBL/GenBank/DDBJ whole genome shotgun (WGS) entry which is preliminary data.</text>
</comment>
<dbReference type="AlphaFoldDB" id="A0A4Q4Z6V6"/>
<comment type="similarity">
    <text evidence="1">Belongs to the universal stress protein A family.</text>
</comment>
<name>A0A4Q4Z6V6_9ACTN</name>
<protein>
    <submittedName>
        <fullName evidence="3">Universal stress protein</fullName>
    </submittedName>
</protein>
<dbReference type="PANTHER" id="PTHR46268">
    <property type="entry name" value="STRESS RESPONSE PROTEIN NHAX"/>
    <property type="match status" value="1"/>
</dbReference>
<evidence type="ECO:0000313" key="4">
    <source>
        <dbReference type="Proteomes" id="UP000295198"/>
    </source>
</evidence>
<dbReference type="InterPro" id="IPR014729">
    <property type="entry name" value="Rossmann-like_a/b/a_fold"/>
</dbReference>
<dbReference type="Pfam" id="PF00582">
    <property type="entry name" value="Usp"/>
    <property type="match status" value="1"/>
</dbReference>
<evidence type="ECO:0000256" key="1">
    <source>
        <dbReference type="ARBA" id="ARBA00008791"/>
    </source>
</evidence>
<sequence length="141" mass="14918">MREEKRVPLVVVGVDGSDVSETVLRWARNQAKATGGRLRVVFGWHVTDQSRDVPLRIEADLDRAAESRVAELVAAAAPDVPTELVVQEAAPVDLLLREAKGADLLVLGSVGHGGTGSQPRGTVVRTCLDRAPCPVVVVPVG</sequence>
<proteinExistence type="inferred from homology"/>
<dbReference type="EMBL" id="SDKM01000043">
    <property type="protein sequence ID" value="RYP82694.1"/>
    <property type="molecule type" value="Genomic_DNA"/>
</dbReference>
<gene>
    <name evidence="3" type="ORF">EKO23_21165</name>
</gene>
<evidence type="ECO:0000313" key="3">
    <source>
        <dbReference type="EMBL" id="RYP82694.1"/>
    </source>
</evidence>
<dbReference type="PANTHER" id="PTHR46268:SF6">
    <property type="entry name" value="UNIVERSAL STRESS PROTEIN UP12"/>
    <property type="match status" value="1"/>
</dbReference>
<accession>A0A4Q4Z6V6</accession>
<dbReference type="PRINTS" id="PR01438">
    <property type="entry name" value="UNVRSLSTRESS"/>
</dbReference>
<dbReference type="Proteomes" id="UP000295198">
    <property type="component" value="Unassembled WGS sequence"/>
</dbReference>
<reference evidence="3 4" key="1">
    <citation type="submission" date="2019-01" db="EMBL/GenBank/DDBJ databases">
        <title>Nocardioides guangzhouensis sp. nov., an actinobacterium isolated from soil.</title>
        <authorList>
            <person name="Fu Y."/>
            <person name="Cai Y."/>
            <person name="Lin Z."/>
            <person name="Chen P."/>
        </authorList>
    </citation>
    <scope>NUCLEOTIDE SEQUENCE [LARGE SCALE GENOMIC DNA]</scope>
    <source>
        <strain evidence="3 4">130</strain>
    </source>
</reference>